<feature type="region of interest" description="Disordered" evidence="7">
    <location>
        <begin position="389"/>
        <end position="426"/>
    </location>
</feature>
<feature type="compositionally biased region" description="Basic and acidic residues" evidence="7">
    <location>
        <begin position="765"/>
        <end position="775"/>
    </location>
</feature>
<dbReference type="GO" id="GO:0005829">
    <property type="term" value="C:cytosol"/>
    <property type="evidence" value="ECO:0007669"/>
    <property type="project" value="TreeGrafter"/>
</dbReference>
<comment type="similarity">
    <text evidence="1 4">Belongs to the OSBP family.</text>
</comment>
<dbReference type="Gene3D" id="2.40.160.120">
    <property type="match status" value="1"/>
</dbReference>
<evidence type="ECO:0000256" key="6">
    <source>
        <dbReference type="SAM" id="Coils"/>
    </source>
</evidence>
<protein>
    <recommendedName>
        <fullName evidence="5">Oxysterol-binding protein</fullName>
    </recommendedName>
</protein>
<feature type="compositionally biased region" description="Basic and acidic residues" evidence="7">
    <location>
        <begin position="747"/>
        <end position="757"/>
    </location>
</feature>
<reference evidence="8" key="1">
    <citation type="submission" date="2019-03" db="EMBL/GenBank/DDBJ databases">
        <title>Improved annotation for the trematode Fasciola hepatica.</title>
        <authorList>
            <person name="Choi Y.-J."/>
            <person name="Martin J."/>
            <person name="Mitreva M."/>
        </authorList>
    </citation>
    <scope>NUCLEOTIDE SEQUENCE [LARGE SCALE GENOMIC DNA]</scope>
</reference>
<dbReference type="AlphaFoldDB" id="A0A4E0RUP2"/>
<dbReference type="FunFam" id="2.40.160.120:FF:000001">
    <property type="entry name" value="Oxysterol-binding protein"/>
    <property type="match status" value="1"/>
</dbReference>
<dbReference type="EMBL" id="JXXN02001450">
    <property type="protein sequence ID" value="THD24747.1"/>
    <property type="molecule type" value="Genomic_DNA"/>
</dbReference>
<evidence type="ECO:0000313" key="9">
    <source>
        <dbReference type="Proteomes" id="UP000230066"/>
    </source>
</evidence>
<keyword evidence="9" id="KW-1185">Reference proteome</keyword>
<feature type="region of interest" description="Disordered" evidence="7">
    <location>
        <begin position="32"/>
        <end position="108"/>
    </location>
</feature>
<feature type="region of interest" description="Disordered" evidence="7">
    <location>
        <begin position="742"/>
        <end position="791"/>
    </location>
</feature>
<keyword evidence="3" id="KW-0446">Lipid-binding</keyword>
<name>A0A4E0RUP2_FASHE</name>
<feature type="compositionally biased region" description="Polar residues" evidence="7">
    <location>
        <begin position="72"/>
        <end position="81"/>
    </location>
</feature>
<evidence type="ECO:0000313" key="8">
    <source>
        <dbReference type="EMBL" id="THD24747.1"/>
    </source>
</evidence>
<comment type="caution">
    <text evidence="8">The sequence shown here is derived from an EMBL/GenBank/DDBJ whole genome shotgun (WGS) entry which is preliminary data.</text>
</comment>
<organism evidence="8 9">
    <name type="scientific">Fasciola hepatica</name>
    <name type="common">Liver fluke</name>
    <dbReference type="NCBI Taxonomy" id="6192"/>
    <lineage>
        <taxon>Eukaryota</taxon>
        <taxon>Metazoa</taxon>
        <taxon>Spiralia</taxon>
        <taxon>Lophotrochozoa</taxon>
        <taxon>Platyhelminthes</taxon>
        <taxon>Trematoda</taxon>
        <taxon>Digenea</taxon>
        <taxon>Plagiorchiida</taxon>
        <taxon>Echinostomata</taxon>
        <taxon>Echinostomatoidea</taxon>
        <taxon>Fasciolidae</taxon>
        <taxon>Fasciola</taxon>
    </lineage>
</organism>
<keyword evidence="6" id="KW-0175">Coiled coil</keyword>
<feature type="coiled-coil region" evidence="6">
    <location>
        <begin position="259"/>
        <end position="286"/>
    </location>
</feature>
<keyword evidence="5" id="KW-0813">Transport</keyword>
<dbReference type="Pfam" id="PF01237">
    <property type="entry name" value="Oxysterol_BP"/>
    <property type="match status" value="1"/>
</dbReference>
<dbReference type="Proteomes" id="UP000230066">
    <property type="component" value="Unassembled WGS sequence"/>
</dbReference>
<evidence type="ECO:0000256" key="7">
    <source>
        <dbReference type="SAM" id="MobiDB-lite"/>
    </source>
</evidence>
<keyword evidence="2" id="KW-0597">Phosphoprotein</keyword>
<evidence type="ECO:0000256" key="1">
    <source>
        <dbReference type="ARBA" id="ARBA00008842"/>
    </source>
</evidence>
<evidence type="ECO:0000256" key="2">
    <source>
        <dbReference type="ARBA" id="ARBA00022553"/>
    </source>
</evidence>
<evidence type="ECO:0000256" key="5">
    <source>
        <dbReference type="RuleBase" id="RU003845"/>
    </source>
</evidence>
<dbReference type="GO" id="GO:0032934">
    <property type="term" value="F:sterol binding"/>
    <property type="evidence" value="ECO:0007669"/>
    <property type="project" value="TreeGrafter"/>
</dbReference>
<dbReference type="PANTHER" id="PTHR10972">
    <property type="entry name" value="OXYSTEROL-BINDING PROTEIN-RELATED"/>
    <property type="match status" value="1"/>
</dbReference>
<gene>
    <name evidence="8" type="ORF">D915_004524</name>
</gene>
<dbReference type="GO" id="GO:0005886">
    <property type="term" value="C:plasma membrane"/>
    <property type="evidence" value="ECO:0007669"/>
    <property type="project" value="TreeGrafter"/>
</dbReference>
<evidence type="ECO:0000256" key="4">
    <source>
        <dbReference type="RuleBase" id="RU003844"/>
    </source>
</evidence>
<dbReference type="SUPFAM" id="SSF144000">
    <property type="entry name" value="Oxysterol-binding protein-like"/>
    <property type="match status" value="1"/>
</dbReference>
<dbReference type="InterPro" id="IPR000648">
    <property type="entry name" value="Oxysterol-bd"/>
</dbReference>
<feature type="compositionally biased region" description="Polar residues" evidence="7">
    <location>
        <begin position="90"/>
        <end position="108"/>
    </location>
</feature>
<dbReference type="GO" id="GO:0120009">
    <property type="term" value="P:intermembrane lipid transfer"/>
    <property type="evidence" value="ECO:0007669"/>
    <property type="project" value="UniProtKB-ARBA"/>
</dbReference>
<sequence length="837" mass="94514">MVASKLQIPSIKFKAFTSFFRHFSFIDVESDTFSEDSHFPPNIGSRCSRGSSGRQRRLFRNRPRSDQRLSFRHSSSPNLPQGNGLAFENASGTASPPSSQSPKISAETTPRLLYNPRTLFDPARFNFDSVAFPYSESSTVVRKTDSGISHTLSQIRRSSASTELTAILELVSSVETFRQRLNEHTSLVCTQLLAMENLLSTPEINLILADLARSHPNSDDLKTLGITDAKQLASRLLFMTYSEALQFLVNNFSRWHQRVQAEQERCVGLERTVEQLARQHRALEIQLSQCYSYPTEELSMDGIVIRCPRGSTLGRDFRTSRTSTLNREFQSPEHSDEDDQFFDAQSAMSGEPVPSCSELPDTKMFNKLLILPRAEGVRASATSLHSLVDADESSSASDSAIEEEAELSRPFQEHSPRESAIQSRRVSSVDTPVSTVSQDRFFSSGRQRRTFIRPSPKVALNLWSIIKNGIGKDLTKIPIPVNFNEPISFLQRAAEDLAYSYLLDQASQVTDPAEQMALIAAFSVSCYATTAIRTGKPFNPLLGETFELDRTDDSYGWRLIAEQVSHHPPGSAMYCESPRFGWQLWVEFVLVSKFRGKYMSVIPKGTVNLRLSDGSRYTWSKATTVVHNLIVGSLWIDNYGDVLIQNHTKGYTCPMRFIAHSYFNRGPPKQVTGVVQNGVGNPVRLVRGMWDSYIETQDVNSDGTPSGDPRTLWTALPLEPAAEKMYNFSQFTIQLNELEPDVAPTDSRLRPDQRLMEDGYWDQANEEKRRLEQKQRTKRHRWEEEQASGSGSKMPLFTPVWFVSRKDPVTGEESHVYKGNYWDAKKAQDWSACPDIY</sequence>
<feature type="compositionally biased region" description="Low complexity" evidence="7">
    <location>
        <begin position="44"/>
        <end position="53"/>
    </location>
</feature>
<proteinExistence type="inferred from homology"/>
<dbReference type="GO" id="GO:0097038">
    <property type="term" value="C:perinuclear endoplasmic reticulum"/>
    <property type="evidence" value="ECO:0007669"/>
    <property type="project" value="TreeGrafter"/>
</dbReference>
<keyword evidence="5" id="KW-0445">Lipid transport</keyword>
<dbReference type="PANTHER" id="PTHR10972:SF205">
    <property type="entry name" value="OXYSTEROL-BINDING PROTEIN 1"/>
    <property type="match status" value="1"/>
</dbReference>
<dbReference type="InterPro" id="IPR037239">
    <property type="entry name" value="OSBP_sf"/>
</dbReference>
<evidence type="ECO:0000256" key="3">
    <source>
        <dbReference type="ARBA" id="ARBA00023121"/>
    </source>
</evidence>
<dbReference type="PROSITE" id="PS01013">
    <property type="entry name" value="OSBP"/>
    <property type="match status" value="1"/>
</dbReference>
<accession>A0A4E0RUP2</accession>
<dbReference type="InterPro" id="IPR018494">
    <property type="entry name" value="Oxysterol-bd_CS"/>
</dbReference>